<evidence type="ECO:0000256" key="1">
    <source>
        <dbReference type="SAM" id="MobiDB-lite"/>
    </source>
</evidence>
<sequence length="103" mass="12329">MDKIVKTLQEGHAQMSKAYEETNKRLNKVFEEKQHFKTDRDYLDQDLKKLFNVYQKMKPQPQSHVLDNPYHKDIKPDALLENKARSPYQYQDGDNISYPEKKV</sequence>
<evidence type="ECO:0000313" key="3">
    <source>
        <dbReference type="Proteomes" id="UP000765509"/>
    </source>
</evidence>
<dbReference type="EMBL" id="AVOT02011505">
    <property type="protein sequence ID" value="MBW0492272.1"/>
    <property type="molecule type" value="Genomic_DNA"/>
</dbReference>
<organism evidence="2 3">
    <name type="scientific">Austropuccinia psidii MF-1</name>
    <dbReference type="NCBI Taxonomy" id="1389203"/>
    <lineage>
        <taxon>Eukaryota</taxon>
        <taxon>Fungi</taxon>
        <taxon>Dikarya</taxon>
        <taxon>Basidiomycota</taxon>
        <taxon>Pucciniomycotina</taxon>
        <taxon>Pucciniomycetes</taxon>
        <taxon>Pucciniales</taxon>
        <taxon>Sphaerophragmiaceae</taxon>
        <taxon>Austropuccinia</taxon>
    </lineage>
</organism>
<proteinExistence type="predicted"/>
<evidence type="ECO:0000313" key="2">
    <source>
        <dbReference type="EMBL" id="MBW0492272.1"/>
    </source>
</evidence>
<name>A0A9Q3D1R0_9BASI</name>
<gene>
    <name evidence="2" type="ORF">O181_031987</name>
</gene>
<comment type="caution">
    <text evidence="2">The sequence shown here is derived from an EMBL/GenBank/DDBJ whole genome shotgun (WGS) entry which is preliminary data.</text>
</comment>
<feature type="region of interest" description="Disordered" evidence="1">
    <location>
        <begin position="84"/>
        <end position="103"/>
    </location>
</feature>
<accession>A0A9Q3D1R0</accession>
<dbReference type="Proteomes" id="UP000765509">
    <property type="component" value="Unassembled WGS sequence"/>
</dbReference>
<keyword evidence="3" id="KW-1185">Reference proteome</keyword>
<reference evidence="2" key="1">
    <citation type="submission" date="2021-03" db="EMBL/GenBank/DDBJ databases">
        <title>Draft genome sequence of rust myrtle Austropuccinia psidii MF-1, a brazilian biotype.</title>
        <authorList>
            <person name="Quecine M.C."/>
            <person name="Pachon D.M.R."/>
            <person name="Bonatelli M.L."/>
            <person name="Correr F.H."/>
            <person name="Franceschini L.M."/>
            <person name="Leite T.F."/>
            <person name="Margarido G.R.A."/>
            <person name="Almeida C.A."/>
            <person name="Ferrarezi J.A."/>
            <person name="Labate C.A."/>
        </authorList>
    </citation>
    <scope>NUCLEOTIDE SEQUENCE</scope>
    <source>
        <strain evidence="2">MF-1</strain>
    </source>
</reference>
<protein>
    <submittedName>
        <fullName evidence="2">Uncharacterized protein</fullName>
    </submittedName>
</protein>
<dbReference type="AlphaFoldDB" id="A0A9Q3D1R0"/>